<organism evidence="5 6">
    <name type="scientific">Kitasatospora terrestris</name>
    <dbReference type="NCBI Taxonomy" id="258051"/>
    <lineage>
        <taxon>Bacteria</taxon>
        <taxon>Bacillati</taxon>
        <taxon>Actinomycetota</taxon>
        <taxon>Actinomycetes</taxon>
        <taxon>Kitasatosporales</taxon>
        <taxon>Streptomycetaceae</taxon>
        <taxon>Kitasatospora</taxon>
    </lineage>
</organism>
<dbReference type="InterPro" id="IPR036388">
    <property type="entry name" value="WH-like_DNA-bd_sf"/>
</dbReference>
<dbReference type="Gene3D" id="1.10.10.10">
    <property type="entry name" value="Winged helix-like DNA-binding domain superfamily/Winged helix DNA-binding domain"/>
    <property type="match status" value="1"/>
</dbReference>
<accession>A0ABP9ER01</accession>
<evidence type="ECO:0000256" key="1">
    <source>
        <dbReference type="ARBA" id="ARBA00023015"/>
    </source>
</evidence>
<keyword evidence="3" id="KW-0804">Transcription</keyword>
<dbReference type="EMBL" id="BAABIS010000001">
    <property type="protein sequence ID" value="GAA4885190.1"/>
    <property type="molecule type" value="Genomic_DNA"/>
</dbReference>
<evidence type="ECO:0000256" key="2">
    <source>
        <dbReference type="ARBA" id="ARBA00023125"/>
    </source>
</evidence>
<dbReference type="GO" id="GO:0003677">
    <property type="term" value="F:DNA binding"/>
    <property type="evidence" value="ECO:0007669"/>
    <property type="project" value="UniProtKB-KW"/>
</dbReference>
<evidence type="ECO:0000256" key="3">
    <source>
        <dbReference type="ARBA" id="ARBA00023163"/>
    </source>
</evidence>
<dbReference type="PROSITE" id="PS51000">
    <property type="entry name" value="HTH_DEOR_2"/>
    <property type="match status" value="1"/>
</dbReference>
<dbReference type="InterPro" id="IPR050313">
    <property type="entry name" value="Carb_Metab_HTH_regulators"/>
</dbReference>
<dbReference type="InterPro" id="IPR037171">
    <property type="entry name" value="NagB/RpiA_transferase-like"/>
</dbReference>
<dbReference type="PANTHER" id="PTHR30363">
    <property type="entry name" value="HTH-TYPE TRANSCRIPTIONAL REGULATOR SRLR-RELATED"/>
    <property type="match status" value="1"/>
</dbReference>
<dbReference type="Pfam" id="PF08220">
    <property type="entry name" value="HTH_DeoR"/>
    <property type="match status" value="1"/>
</dbReference>
<feature type="domain" description="HTH deoR-type" evidence="4">
    <location>
        <begin position="3"/>
        <end position="58"/>
    </location>
</feature>
<dbReference type="PANTHER" id="PTHR30363:SF44">
    <property type="entry name" value="AGA OPERON TRANSCRIPTIONAL REPRESSOR-RELATED"/>
    <property type="match status" value="1"/>
</dbReference>
<dbReference type="SMART" id="SM01134">
    <property type="entry name" value="DeoRC"/>
    <property type="match status" value="1"/>
</dbReference>
<reference evidence="6" key="1">
    <citation type="journal article" date="2019" name="Int. J. Syst. Evol. Microbiol.">
        <title>The Global Catalogue of Microorganisms (GCM) 10K type strain sequencing project: providing services to taxonomists for standard genome sequencing and annotation.</title>
        <authorList>
            <consortium name="The Broad Institute Genomics Platform"/>
            <consortium name="The Broad Institute Genome Sequencing Center for Infectious Disease"/>
            <person name="Wu L."/>
            <person name="Ma J."/>
        </authorList>
    </citation>
    <scope>NUCLEOTIDE SEQUENCE [LARGE SCALE GENOMIC DNA]</scope>
    <source>
        <strain evidence="6">JCM 13006</strain>
    </source>
</reference>
<gene>
    <name evidence="5" type="ORF">GCM10023235_77770</name>
</gene>
<protein>
    <submittedName>
        <fullName evidence="5">DeoR/GlpR family DNA-binding transcription regulator</fullName>
    </submittedName>
</protein>
<dbReference type="Proteomes" id="UP001501752">
    <property type="component" value="Unassembled WGS sequence"/>
</dbReference>
<evidence type="ECO:0000313" key="6">
    <source>
        <dbReference type="Proteomes" id="UP001501752"/>
    </source>
</evidence>
<dbReference type="InterPro" id="IPR036390">
    <property type="entry name" value="WH_DNA-bd_sf"/>
</dbReference>
<proteinExistence type="predicted"/>
<evidence type="ECO:0000313" key="5">
    <source>
        <dbReference type="EMBL" id="GAA4885190.1"/>
    </source>
</evidence>
<dbReference type="SUPFAM" id="SSF46785">
    <property type="entry name" value="Winged helix' DNA-binding domain"/>
    <property type="match status" value="1"/>
</dbReference>
<keyword evidence="1" id="KW-0805">Transcription regulation</keyword>
<dbReference type="Gene3D" id="3.40.50.1360">
    <property type="match status" value="1"/>
</dbReference>
<dbReference type="Pfam" id="PF00455">
    <property type="entry name" value="DeoRC"/>
    <property type="match status" value="1"/>
</dbReference>
<dbReference type="PROSITE" id="PS00894">
    <property type="entry name" value="HTH_DEOR_1"/>
    <property type="match status" value="1"/>
</dbReference>
<dbReference type="InterPro" id="IPR018356">
    <property type="entry name" value="Tscrpt_reg_HTH_DeoR_CS"/>
</dbReference>
<dbReference type="SUPFAM" id="SSF100950">
    <property type="entry name" value="NagB/RpiA/CoA transferase-like"/>
    <property type="match status" value="1"/>
</dbReference>
<comment type="caution">
    <text evidence="5">The sequence shown here is derived from an EMBL/GenBank/DDBJ whole genome shotgun (WGS) entry which is preliminary data.</text>
</comment>
<dbReference type="RefSeq" id="WP_345701639.1">
    <property type="nucleotide sequence ID" value="NZ_BAABIS010000001.1"/>
</dbReference>
<dbReference type="InterPro" id="IPR001034">
    <property type="entry name" value="DeoR_HTH"/>
</dbReference>
<keyword evidence="6" id="KW-1185">Reference proteome</keyword>
<name>A0ABP9ER01_9ACTN</name>
<sequence length="261" mass="27500">MGARERWTRLLGVLGERGTVEVGEAAELLGVSTATVRRDLDELARQQLVTRTRGGAVLGSVTYDLPLRYRTGRRADEKHRIAEATAQLVPPGAVVALNGGTTTSEVARELAVRADLAEHPSGTGLTVVTNAVNIASELAVRPHVKTVVTGGVVRESSFEVTGPLAPIVLGEISMDFAILGVNAVDPVHGASAFDEDEARVNRVLAERADKVIVVADSTKVGQQAFAQICAVEDIWALITDTDLSDELADGFAAEGVDVICV</sequence>
<dbReference type="PRINTS" id="PR00037">
    <property type="entry name" value="HTHLACR"/>
</dbReference>
<keyword evidence="2 5" id="KW-0238">DNA-binding</keyword>
<dbReference type="InterPro" id="IPR014036">
    <property type="entry name" value="DeoR-like_C"/>
</dbReference>
<evidence type="ECO:0000259" key="4">
    <source>
        <dbReference type="PROSITE" id="PS51000"/>
    </source>
</evidence>
<dbReference type="SMART" id="SM00420">
    <property type="entry name" value="HTH_DEOR"/>
    <property type="match status" value="1"/>
</dbReference>